<dbReference type="Proteomes" id="UP000184010">
    <property type="component" value="Unassembled WGS sequence"/>
</dbReference>
<dbReference type="RefSeq" id="WP_072771521.1">
    <property type="nucleotide sequence ID" value="NZ_FRDN01000004.1"/>
</dbReference>
<evidence type="ECO:0000256" key="4">
    <source>
        <dbReference type="ARBA" id="ARBA00022692"/>
    </source>
</evidence>
<dbReference type="InterPro" id="IPR003593">
    <property type="entry name" value="AAA+_ATPase"/>
</dbReference>
<dbReference type="FunFam" id="3.40.50.300:FF:000221">
    <property type="entry name" value="Multidrug ABC transporter ATP-binding protein"/>
    <property type="match status" value="1"/>
</dbReference>
<feature type="domain" description="ABC transporter" evidence="10">
    <location>
        <begin position="334"/>
        <end position="567"/>
    </location>
</feature>
<dbReference type="PROSITE" id="PS50929">
    <property type="entry name" value="ABC_TM1F"/>
    <property type="match status" value="1"/>
</dbReference>
<protein>
    <submittedName>
        <fullName evidence="12">ATP-binding cassette, subfamily B</fullName>
    </submittedName>
</protein>
<dbReference type="AlphaFoldDB" id="A0A1M7SJR8"/>
<dbReference type="InterPro" id="IPR017871">
    <property type="entry name" value="ABC_transporter-like_CS"/>
</dbReference>
<dbReference type="STRING" id="1121395.SAMN02745215_00966"/>
<organism evidence="12 13">
    <name type="scientific">Desulfitobacterium chlororespirans DSM 11544</name>
    <dbReference type="NCBI Taxonomy" id="1121395"/>
    <lineage>
        <taxon>Bacteria</taxon>
        <taxon>Bacillati</taxon>
        <taxon>Bacillota</taxon>
        <taxon>Clostridia</taxon>
        <taxon>Eubacteriales</taxon>
        <taxon>Desulfitobacteriaceae</taxon>
        <taxon>Desulfitobacterium</taxon>
    </lineage>
</organism>
<keyword evidence="7 9" id="KW-1133">Transmembrane helix</keyword>
<name>A0A1M7SJR8_9FIRM</name>
<evidence type="ECO:0000256" key="9">
    <source>
        <dbReference type="SAM" id="Phobius"/>
    </source>
</evidence>
<feature type="transmembrane region" description="Helical" evidence="9">
    <location>
        <begin position="136"/>
        <end position="155"/>
    </location>
</feature>
<dbReference type="InterPro" id="IPR011527">
    <property type="entry name" value="ABC1_TM_dom"/>
</dbReference>
<dbReference type="GO" id="GO:0016887">
    <property type="term" value="F:ATP hydrolysis activity"/>
    <property type="evidence" value="ECO:0007669"/>
    <property type="project" value="InterPro"/>
</dbReference>
<keyword evidence="2" id="KW-0813">Transport</keyword>
<dbReference type="InterPro" id="IPR027417">
    <property type="entry name" value="P-loop_NTPase"/>
</dbReference>
<gene>
    <name evidence="12" type="ORF">SAMN02745215_00966</name>
</gene>
<reference evidence="13" key="1">
    <citation type="submission" date="2016-12" db="EMBL/GenBank/DDBJ databases">
        <authorList>
            <person name="Varghese N."/>
            <person name="Submissions S."/>
        </authorList>
    </citation>
    <scope>NUCLEOTIDE SEQUENCE [LARGE SCALE GENOMIC DNA]</scope>
    <source>
        <strain evidence="13">DSM 11544</strain>
    </source>
</reference>
<dbReference type="Gene3D" id="1.20.1560.10">
    <property type="entry name" value="ABC transporter type 1, transmembrane domain"/>
    <property type="match status" value="1"/>
</dbReference>
<dbReference type="Pfam" id="PF00664">
    <property type="entry name" value="ABC_membrane"/>
    <property type="match status" value="1"/>
</dbReference>
<feature type="transmembrane region" description="Helical" evidence="9">
    <location>
        <begin position="56"/>
        <end position="74"/>
    </location>
</feature>
<evidence type="ECO:0000256" key="6">
    <source>
        <dbReference type="ARBA" id="ARBA00022840"/>
    </source>
</evidence>
<dbReference type="EMBL" id="FRDN01000004">
    <property type="protein sequence ID" value="SHN58722.1"/>
    <property type="molecule type" value="Genomic_DNA"/>
</dbReference>
<dbReference type="SMART" id="SM00382">
    <property type="entry name" value="AAA"/>
    <property type="match status" value="1"/>
</dbReference>
<keyword evidence="8 9" id="KW-0472">Membrane</keyword>
<evidence type="ECO:0000256" key="7">
    <source>
        <dbReference type="ARBA" id="ARBA00022989"/>
    </source>
</evidence>
<dbReference type="PANTHER" id="PTHR43394">
    <property type="entry name" value="ATP-DEPENDENT PERMEASE MDL1, MITOCHONDRIAL"/>
    <property type="match status" value="1"/>
</dbReference>
<keyword evidence="5" id="KW-0547">Nucleotide-binding</keyword>
<comment type="subcellular location">
    <subcellularLocation>
        <location evidence="1">Cell membrane</location>
        <topology evidence="1">Multi-pass membrane protein</topology>
    </subcellularLocation>
</comment>
<dbReference type="GO" id="GO:0005524">
    <property type="term" value="F:ATP binding"/>
    <property type="evidence" value="ECO:0007669"/>
    <property type="project" value="UniProtKB-KW"/>
</dbReference>
<dbReference type="GO" id="GO:0005886">
    <property type="term" value="C:plasma membrane"/>
    <property type="evidence" value="ECO:0007669"/>
    <property type="project" value="UniProtKB-SubCell"/>
</dbReference>
<dbReference type="PROSITE" id="PS00211">
    <property type="entry name" value="ABC_TRANSPORTER_1"/>
    <property type="match status" value="1"/>
</dbReference>
<dbReference type="Gene3D" id="3.40.50.300">
    <property type="entry name" value="P-loop containing nucleotide triphosphate hydrolases"/>
    <property type="match status" value="1"/>
</dbReference>
<keyword evidence="3" id="KW-1003">Cell membrane</keyword>
<evidence type="ECO:0000259" key="10">
    <source>
        <dbReference type="PROSITE" id="PS50893"/>
    </source>
</evidence>
<dbReference type="InterPro" id="IPR039421">
    <property type="entry name" value="Type_1_exporter"/>
</dbReference>
<dbReference type="GO" id="GO:0015421">
    <property type="term" value="F:ABC-type oligopeptide transporter activity"/>
    <property type="evidence" value="ECO:0007669"/>
    <property type="project" value="TreeGrafter"/>
</dbReference>
<evidence type="ECO:0000313" key="12">
    <source>
        <dbReference type="EMBL" id="SHN58722.1"/>
    </source>
</evidence>
<dbReference type="InterPro" id="IPR036640">
    <property type="entry name" value="ABC1_TM_sf"/>
</dbReference>
<evidence type="ECO:0000313" key="13">
    <source>
        <dbReference type="Proteomes" id="UP000184010"/>
    </source>
</evidence>
<keyword evidence="6 12" id="KW-0067">ATP-binding</keyword>
<evidence type="ECO:0000256" key="1">
    <source>
        <dbReference type="ARBA" id="ARBA00004651"/>
    </source>
</evidence>
<evidence type="ECO:0000259" key="11">
    <source>
        <dbReference type="PROSITE" id="PS50929"/>
    </source>
</evidence>
<evidence type="ECO:0000256" key="3">
    <source>
        <dbReference type="ARBA" id="ARBA00022475"/>
    </source>
</evidence>
<accession>A0A1M7SJR8</accession>
<evidence type="ECO:0000256" key="8">
    <source>
        <dbReference type="ARBA" id="ARBA00023136"/>
    </source>
</evidence>
<sequence>MVQSMKRLFGYASEYRGKMMLAVLLAMGSVAAGIFPYFAIQQFVVEMISPEAAESSLLLLALAIGGALCLKSLLFGMSTTESHQAAFRILRTIRLELAGKLTRLPLGYVLDRDSGALKKVMENDVEELERFLAHNIPETISSAVVPLAVLLYLFFVDWRLTLSFLVCIPFALFFYWLMMRDSRTKMANYHRSVETMNAVVVEYIDGMKEIKAFNQTEDSFARFREGINSYRRYVLEWYQSAWPLMSAYFVLIQATTVSVLPAGLYFLAKGSLQLPEFVLFLLISLSFAAPLVKLAEFADGIILIVNAEQNVHAMLAETELKRAAGSPSLAGHDIVFDKVSFAYDQEKVLHNLSFTAPAARRTAIIGPSGSGKSTIAKLICRFWDVKEGQITIGGVDIRDLPTQVLMDLVSFVFQDTFLFNISLGDNIRIGKPEATDEEVREAAQKARCHEFIMKTSQGYDTPAGDGGSHLSGGERQRICIARAILKNAPILILDEATASIDPDSEEQIQEALGVLAQGKTLIVIAHRIRTVMDFEQIIVLGNGEIDAGGTHGELLQSSSVYRSIFAAYAETENWRISTEGGMF</sequence>
<proteinExistence type="predicted"/>
<feature type="transmembrane region" description="Helical" evidence="9">
    <location>
        <begin position="247"/>
        <end position="268"/>
    </location>
</feature>
<keyword evidence="4 9" id="KW-0812">Transmembrane</keyword>
<dbReference type="SUPFAM" id="SSF52540">
    <property type="entry name" value="P-loop containing nucleoside triphosphate hydrolases"/>
    <property type="match status" value="1"/>
</dbReference>
<evidence type="ECO:0000256" key="5">
    <source>
        <dbReference type="ARBA" id="ARBA00022741"/>
    </source>
</evidence>
<feature type="domain" description="ABC transmembrane type-1" evidence="11">
    <location>
        <begin position="21"/>
        <end position="303"/>
    </location>
</feature>
<dbReference type="InterPro" id="IPR003439">
    <property type="entry name" value="ABC_transporter-like_ATP-bd"/>
</dbReference>
<feature type="transmembrane region" description="Helical" evidence="9">
    <location>
        <begin position="161"/>
        <end position="178"/>
    </location>
</feature>
<feature type="transmembrane region" description="Helical" evidence="9">
    <location>
        <begin position="21"/>
        <end position="44"/>
    </location>
</feature>
<dbReference type="PROSITE" id="PS50893">
    <property type="entry name" value="ABC_TRANSPORTER_2"/>
    <property type="match status" value="1"/>
</dbReference>
<dbReference type="PANTHER" id="PTHR43394:SF1">
    <property type="entry name" value="ATP-BINDING CASSETTE SUB-FAMILY B MEMBER 10, MITOCHONDRIAL"/>
    <property type="match status" value="1"/>
</dbReference>
<dbReference type="SUPFAM" id="SSF90123">
    <property type="entry name" value="ABC transporter transmembrane region"/>
    <property type="match status" value="1"/>
</dbReference>
<dbReference type="Pfam" id="PF00005">
    <property type="entry name" value="ABC_tran"/>
    <property type="match status" value="1"/>
</dbReference>
<evidence type="ECO:0000256" key="2">
    <source>
        <dbReference type="ARBA" id="ARBA00022448"/>
    </source>
</evidence>
<keyword evidence="13" id="KW-1185">Reference proteome</keyword>